<dbReference type="OrthoDB" id="10680376at2759"/>
<sequence length="124" mass="14240">MRGPSGMPSTLTWDQVRNAAPFRDAINRFGPSGTLSTVRFIRTRALVVQELVIRLRDSRLVRVGPPSSIASRDWRQCRWFHCIQVHEEPHHCAGTFRDAINRFDSFAQEHLLPMELVPFVTLNS</sequence>
<dbReference type="AlphaFoldDB" id="A0A1Y2A4R9"/>
<evidence type="ECO:0000313" key="1">
    <source>
        <dbReference type="EMBL" id="ORY17330.1"/>
    </source>
</evidence>
<evidence type="ECO:0000313" key="2">
    <source>
        <dbReference type="Proteomes" id="UP000193144"/>
    </source>
</evidence>
<dbReference type="EMBL" id="MCFA01000013">
    <property type="protein sequence ID" value="ORY17330.1"/>
    <property type="molecule type" value="Genomic_DNA"/>
</dbReference>
<reference evidence="1 2" key="1">
    <citation type="submission" date="2016-07" db="EMBL/GenBank/DDBJ databases">
        <title>Pervasive Adenine N6-methylation of Active Genes in Fungi.</title>
        <authorList>
            <consortium name="DOE Joint Genome Institute"/>
            <person name="Mondo S.J."/>
            <person name="Dannebaum R.O."/>
            <person name="Kuo R.C."/>
            <person name="Labutti K."/>
            <person name="Haridas S."/>
            <person name="Kuo A."/>
            <person name="Salamov A."/>
            <person name="Ahrendt S.R."/>
            <person name="Lipzen A."/>
            <person name="Sullivan W."/>
            <person name="Andreopoulos W.B."/>
            <person name="Clum A."/>
            <person name="Lindquist E."/>
            <person name="Daum C."/>
            <person name="Ramamoorthy G.K."/>
            <person name="Gryganskyi A."/>
            <person name="Culley D."/>
            <person name="Magnuson J.K."/>
            <person name="James T.Y."/>
            <person name="O'Malley M.A."/>
            <person name="Stajich J.E."/>
            <person name="Spatafora J.W."/>
            <person name="Visel A."/>
            <person name="Grigoriev I.V."/>
        </authorList>
    </citation>
    <scope>NUCLEOTIDE SEQUENCE [LARGE SCALE GENOMIC DNA]</scope>
    <source>
        <strain evidence="1 2">CBS 115471</strain>
    </source>
</reference>
<proteinExistence type="predicted"/>
<comment type="caution">
    <text evidence="1">The sequence shown here is derived from an EMBL/GenBank/DDBJ whole genome shotgun (WGS) entry which is preliminary data.</text>
</comment>
<name>A0A1Y2A4R9_9PLEO</name>
<dbReference type="Proteomes" id="UP000193144">
    <property type="component" value="Unassembled WGS sequence"/>
</dbReference>
<accession>A0A1Y2A4R9</accession>
<protein>
    <submittedName>
        <fullName evidence="1">Uncharacterized protein</fullName>
    </submittedName>
</protein>
<keyword evidence="2" id="KW-1185">Reference proteome</keyword>
<gene>
    <name evidence="1" type="ORF">BCR34DRAFT_52463</name>
</gene>
<organism evidence="1 2">
    <name type="scientific">Clohesyomyces aquaticus</name>
    <dbReference type="NCBI Taxonomy" id="1231657"/>
    <lineage>
        <taxon>Eukaryota</taxon>
        <taxon>Fungi</taxon>
        <taxon>Dikarya</taxon>
        <taxon>Ascomycota</taxon>
        <taxon>Pezizomycotina</taxon>
        <taxon>Dothideomycetes</taxon>
        <taxon>Pleosporomycetidae</taxon>
        <taxon>Pleosporales</taxon>
        <taxon>Lindgomycetaceae</taxon>
        <taxon>Clohesyomyces</taxon>
    </lineage>
</organism>